<dbReference type="InterPro" id="IPR001194">
    <property type="entry name" value="cDENN_dom"/>
</dbReference>
<comment type="similarity">
    <text evidence="1">Belongs to the protein-tyrosine phosphatase family. Non-receptor class myotubularin subfamily.</text>
</comment>
<feature type="region of interest" description="Disordered" evidence="3">
    <location>
        <begin position="1674"/>
        <end position="1725"/>
    </location>
</feature>
<dbReference type="InterPro" id="IPR004182">
    <property type="entry name" value="GRAM"/>
</dbReference>
<feature type="compositionally biased region" description="Acidic residues" evidence="3">
    <location>
        <begin position="1082"/>
        <end position="1094"/>
    </location>
</feature>
<dbReference type="EMBL" id="BAAFST010000007">
    <property type="protein sequence ID" value="GAB1292551.1"/>
    <property type="molecule type" value="Genomic_DNA"/>
</dbReference>
<dbReference type="SMART" id="SM00568">
    <property type="entry name" value="GRAM"/>
    <property type="match status" value="1"/>
</dbReference>
<dbReference type="PROSITE" id="PS50211">
    <property type="entry name" value="DENN"/>
    <property type="match status" value="1"/>
</dbReference>
<dbReference type="InterPro" id="IPR005113">
    <property type="entry name" value="uDENN_dom"/>
</dbReference>
<dbReference type="Pfam" id="PF00169">
    <property type="entry name" value="PH"/>
    <property type="match status" value="1"/>
</dbReference>
<dbReference type="Gene3D" id="3.40.50.11500">
    <property type="match status" value="1"/>
</dbReference>
<evidence type="ECO:0000313" key="8">
    <source>
        <dbReference type="Proteomes" id="UP001623349"/>
    </source>
</evidence>
<evidence type="ECO:0000259" key="5">
    <source>
        <dbReference type="PROSITE" id="PS50211"/>
    </source>
</evidence>
<dbReference type="Gene3D" id="3.30.450.200">
    <property type="match status" value="1"/>
</dbReference>
<dbReference type="SMART" id="SM00799">
    <property type="entry name" value="DENN"/>
    <property type="match status" value="1"/>
</dbReference>
<proteinExistence type="inferred from homology"/>
<dbReference type="Pfam" id="PF06602">
    <property type="entry name" value="Myotub-related"/>
    <property type="match status" value="1"/>
</dbReference>
<dbReference type="InterPro" id="IPR011993">
    <property type="entry name" value="PH-like_dom_sf"/>
</dbReference>
<feature type="compositionally biased region" description="Polar residues" evidence="3">
    <location>
        <begin position="1713"/>
        <end position="1722"/>
    </location>
</feature>
<organism evidence="7 8">
    <name type="scientific">Apodemus speciosus</name>
    <name type="common">Large Japanese field mouse</name>
    <dbReference type="NCBI Taxonomy" id="105296"/>
    <lineage>
        <taxon>Eukaryota</taxon>
        <taxon>Metazoa</taxon>
        <taxon>Chordata</taxon>
        <taxon>Craniata</taxon>
        <taxon>Vertebrata</taxon>
        <taxon>Euteleostomi</taxon>
        <taxon>Mammalia</taxon>
        <taxon>Eutheria</taxon>
        <taxon>Euarchontoglires</taxon>
        <taxon>Glires</taxon>
        <taxon>Rodentia</taxon>
        <taxon>Myomorpha</taxon>
        <taxon>Muroidea</taxon>
        <taxon>Muridae</taxon>
        <taxon>Murinae</taxon>
        <taxon>Apodemus</taxon>
    </lineage>
</organism>
<dbReference type="Proteomes" id="UP001623349">
    <property type="component" value="Unassembled WGS sequence"/>
</dbReference>
<dbReference type="PROSITE" id="PS51339">
    <property type="entry name" value="PPASE_MYOTUBULARIN"/>
    <property type="match status" value="1"/>
</dbReference>
<gene>
    <name evidence="7" type="ORF">APTSU1_000778200</name>
</gene>
<dbReference type="PROSITE" id="PS50003">
    <property type="entry name" value="PH_DOMAIN"/>
    <property type="match status" value="1"/>
</dbReference>
<protein>
    <submittedName>
        <fullName evidence="7">Myotubularin-related protein 13</fullName>
    </submittedName>
</protein>
<dbReference type="Pfam" id="PF03456">
    <property type="entry name" value="uDENN"/>
    <property type="match status" value="1"/>
</dbReference>
<dbReference type="SUPFAM" id="SSF52799">
    <property type="entry name" value="(Phosphotyrosine protein) phosphatases II"/>
    <property type="match status" value="1"/>
</dbReference>
<comment type="caution">
    <text evidence="7">The sequence shown here is derived from an EMBL/GenBank/DDBJ whole genome shotgun (WGS) entry which is preliminary data.</text>
</comment>
<reference evidence="7 8" key="1">
    <citation type="submission" date="2024-08" db="EMBL/GenBank/DDBJ databases">
        <title>The draft genome of Apodemus speciosus.</title>
        <authorList>
            <person name="Nabeshima K."/>
            <person name="Suzuki S."/>
            <person name="Onuma M."/>
        </authorList>
    </citation>
    <scope>NUCLEOTIDE SEQUENCE [LARGE SCALE GENOMIC DNA]</scope>
    <source>
        <strain evidence="7">IB14-021</strain>
    </source>
</reference>
<evidence type="ECO:0000256" key="2">
    <source>
        <dbReference type="ARBA" id="ARBA00022658"/>
    </source>
</evidence>
<dbReference type="InterPro" id="IPR001849">
    <property type="entry name" value="PH_domain"/>
</dbReference>
<evidence type="ECO:0000259" key="4">
    <source>
        <dbReference type="PROSITE" id="PS50003"/>
    </source>
</evidence>
<sequence length="1850" mass="208315">MARLADYFIVVGYDHEKPGPGEGLGKIIQRFPQHDWDDTPFPQGIELFCQPGGWHLSRERKQPTFFVVVLTDIDSDRHYCSCLTFYEAEINLQGTKKEDIEGEEVSGLIQPAEVFAPKSLVLVSRLDYPEIFRACLGLIYTVYVDSLSVSLESLIANLCACLVPAAGGSQKLFSLGAGDRQLIQTPLHDSLPVTGTSVALLFQQLGIQNVLNLFCAVLTENKVLFHSASFQRLSDACRALESLMFPLKYSYPYIPILPAQLLEVLSSPTPFIIGVHSIFKTDVHELLDVIIADLDGGTIKIPECIHLSSLPEPLLHQTQVALSLILHPDLEVADHAFPPPRTALSHSKMLDKEVRAVFLRLFAQLFQGYRSCLQLIRIHAEPVIHFHKTAFLGQRGLVENDFLTKVLNGMAFAGFVSERGPPYRACDLFDELVAFEVERIKVEENNPLKMIKHIRELAEQLFKNQLENPNPHMAFQKVPRPTEGSHLRVHILPFPKINEARVQELIQENLAKNQNVPPATRIEKKCVVPAGPPVVSIMDKVITVFNSAQRLEVVRNCISFIFENKTLETEKTLPAALRALKGKAARQCLTDELGLHVQQNRAILDHQQFDYIIRMMNCTLQLQDCSSLEEYNIAAALLPLTSAFYRKLAPGVSQFAYTCVQDHPIWTNQQFWETTFYNAVQEQVRSLYLSAKEDNHIPHLKQKRPDGCQEKTAMDLAAEQLRLWPTLSKSTQQELVQHEESTVFSQAIHFANLMVNLLVPLDTSKNKLLRASAPGDWESGSNSIVTNRKMCIAGSVAESYDTESGFEDSESSDVANSVGRFIARFIDKVCTESGVTQDHIRSLHCMIPGIVAMHIESLEAVHRESRRLPPIQKPKILRPALLPGEEIVCEGLRVLLDPDGREEATGGLLGGPQLLPAEGALFLTTYRILFRGTPHDQLVGEQTVVRSFPIASVTKEKKITMQNQLQQSMQEGLQITSASFQLIKVAFDEEVSPEVVDIFKKQLMKFRYPQSIFSTFAFAAGQTTPQIILPKQKEKNTSFRTFSKTIVKGAKKAGKMTIGRQYLLKKKAGTIVEERGNRPGWNEEDDISVSDDSELPTSTTLKASEKSTMEQLVEKACFRDYQRLGLGTISGNSSRSKPEYFRVTASNRLYSLCRSSLPRVARCYRHNRLPVVCWKNSRTVSTSSLESSSSIEQEKYLQALLTAVIVHQKLRGSSTLTVRPALALSPGTERRSSRMSTVLKQVVPGHLDDVNPSNSFARGGVWASLRSSTRLISSPTSFIDVGARLAGKDHSASFSSSTYLQNQLLKRQAALYIFGEKSQLRSSKVEFAFNCEFVPVEFHEIRQVKASFKKLMRACIPSTIPTDSEVTFLKALGDSEWFPQLHRIMQLAVVVSEVLESGSSVWVCLEEGWDITTQVTSLVQLLSDPFYRTIEGFRTLVEKEWLSFGHKFSQRSSLALHSQGSGFAPIFLQFLDCVHQQVHNQYPTEFEFNLYYLKFLAFHYVSNRFKTFLLDSDYERLEHGPSNGTLFDDKGDKHAKKGVCIWECIDKMHKRSPIFFNYLYTPVETEALKPNVSVSSLKKWDYYTEETLSTGPSYDWMMLTPKHFPCEESDVAGGAGPQSQRKTVWPCYDDVACSQPDALTRLFSEIEKLEHKLNQTPERWQQLWEKVTMDLREEPRTDRPLRHSSGSPGIASTNVPSYQKRPALHPLHRSPGEDQSPTTAPSNGVEHRAATLYSQYTSKNDENRSFEGTLYKRGALLKGWKPRWFVLDVTKHQALRYYDSGEDTSCKGHIDLAEVEMVIPAGPSMGAPKYTSDKAFFDLKTSKRVYNFCAQDGQSAQQWMDRIQSCISDA</sequence>
<dbReference type="CDD" id="cd01235">
    <property type="entry name" value="PH_Sbf1_hMTMR5"/>
    <property type="match status" value="1"/>
</dbReference>
<keyword evidence="8" id="KW-1185">Reference proteome</keyword>
<dbReference type="Pfam" id="PF02141">
    <property type="entry name" value="DENN"/>
    <property type="match status" value="1"/>
</dbReference>
<dbReference type="InterPro" id="IPR037516">
    <property type="entry name" value="Tripartite_DENN"/>
</dbReference>
<feature type="domain" description="Myotubularin phosphatase" evidence="6">
    <location>
        <begin position="1080"/>
        <end position="1584"/>
    </location>
</feature>
<evidence type="ECO:0000256" key="3">
    <source>
        <dbReference type="SAM" id="MobiDB-lite"/>
    </source>
</evidence>
<evidence type="ECO:0000259" key="6">
    <source>
        <dbReference type="PROSITE" id="PS51339"/>
    </source>
</evidence>
<dbReference type="PANTHER" id="PTHR12296">
    <property type="entry name" value="DENN DOMAIN-CONTAINING PROTEIN 4"/>
    <property type="match status" value="1"/>
</dbReference>
<feature type="region of interest" description="Disordered" evidence="3">
    <location>
        <begin position="1075"/>
        <end position="1098"/>
    </location>
</feature>
<dbReference type="SMART" id="SM00801">
    <property type="entry name" value="dDENN"/>
    <property type="match status" value="1"/>
</dbReference>
<dbReference type="InterPro" id="IPR010569">
    <property type="entry name" value="Myotubularin-like_Pase_dom"/>
</dbReference>
<keyword evidence="2" id="KW-0344">Guanine-nucleotide releasing factor</keyword>
<dbReference type="Pfam" id="PF12335">
    <property type="entry name" value="SBF2"/>
    <property type="match status" value="1"/>
</dbReference>
<dbReference type="InterPro" id="IPR005112">
    <property type="entry name" value="dDENN_dom"/>
</dbReference>
<dbReference type="Gene3D" id="2.30.29.30">
    <property type="entry name" value="Pleckstrin-homology domain (PH domain)/Phosphotyrosine-binding domain (PTB)"/>
    <property type="match status" value="2"/>
</dbReference>
<evidence type="ECO:0000256" key="1">
    <source>
        <dbReference type="ARBA" id="ARBA00007471"/>
    </source>
</evidence>
<dbReference type="Pfam" id="PF02893">
    <property type="entry name" value="GRAM"/>
    <property type="match status" value="1"/>
</dbReference>
<dbReference type="SUPFAM" id="SSF50729">
    <property type="entry name" value="PH domain-like"/>
    <property type="match status" value="2"/>
</dbReference>
<feature type="compositionally biased region" description="Polar residues" evidence="3">
    <location>
        <begin position="1684"/>
        <end position="1697"/>
    </location>
</feature>
<dbReference type="InterPro" id="IPR051696">
    <property type="entry name" value="DENN_Domain_GEFs"/>
</dbReference>
<dbReference type="InterPro" id="IPR029021">
    <property type="entry name" value="Prot-tyrosine_phosphatase-like"/>
</dbReference>
<accession>A0ABQ0EZS7</accession>
<dbReference type="SMART" id="SM00233">
    <property type="entry name" value="PH"/>
    <property type="match status" value="1"/>
</dbReference>
<dbReference type="InterPro" id="IPR043153">
    <property type="entry name" value="DENN_C"/>
</dbReference>
<feature type="domain" description="PH" evidence="4">
    <location>
        <begin position="1743"/>
        <end position="1848"/>
    </location>
</feature>
<dbReference type="PANTHER" id="PTHR12296:SF16">
    <property type="entry name" value="C-MYC PROMOTER-BINDING PROTEIN"/>
    <property type="match status" value="1"/>
</dbReference>
<feature type="domain" description="UDENN" evidence="5">
    <location>
        <begin position="7"/>
        <end position="426"/>
    </location>
</feature>
<dbReference type="SMART" id="SM00800">
    <property type="entry name" value="uDENN"/>
    <property type="match status" value="1"/>
</dbReference>
<name>A0ABQ0EZS7_APOSI</name>
<dbReference type="CDD" id="cd13339">
    <property type="entry name" value="PH-GRAM_MTMR13"/>
    <property type="match status" value="1"/>
</dbReference>
<dbReference type="InterPro" id="IPR037823">
    <property type="entry name" value="MTMR13_PH-GRAM"/>
</dbReference>
<dbReference type="InterPro" id="IPR022096">
    <property type="entry name" value="SBF1/SBF2"/>
</dbReference>
<evidence type="ECO:0000313" key="7">
    <source>
        <dbReference type="EMBL" id="GAB1292551.1"/>
    </source>
</evidence>